<evidence type="ECO:0008006" key="3">
    <source>
        <dbReference type="Google" id="ProtNLM"/>
    </source>
</evidence>
<reference evidence="2" key="1">
    <citation type="submission" date="2021-01" db="EMBL/GenBank/DDBJ databases">
        <authorList>
            <person name="Corre E."/>
            <person name="Pelletier E."/>
            <person name="Niang G."/>
            <person name="Scheremetjew M."/>
            <person name="Finn R."/>
            <person name="Kale V."/>
            <person name="Holt S."/>
            <person name="Cochrane G."/>
            <person name="Meng A."/>
            <person name="Brown T."/>
            <person name="Cohen L."/>
        </authorList>
    </citation>
    <scope>NUCLEOTIDE SEQUENCE</scope>
    <source>
        <strain evidence="2">PLY429</strain>
    </source>
</reference>
<dbReference type="EMBL" id="HBGG01007161">
    <property type="protein sequence ID" value="CAD9201315.1"/>
    <property type="molecule type" value="Transcribed_RNA"/>
</dbReference>
<accession>A0A7S1SK17</accession>
<proteinExistence type="predicted"/>
<feature type="compositionally biased region" description="Low complexity" evidence="1">
    <location>
        <begin position="127"/>
        <end position="152"/>
    </location>
</feature>
<dbReference type="AlphaFoldDB" id="A0A7S1SK17"/>
<feature type="compositionally biased region" description="Low complexity" evidence="1">
    <location>
        <begin position="265"/>
        <end position="279"/>
    </location>
</feature>
<feature type="compositionally biased region" description="Low complexity" evidence="1">
    <location>
        <begin position="229"/>
        <end position="245"/>
    </location>
</feature>
<gene>
    <name evidence="2" type="ORF">TCHU04912_LOCUS3548</name>
</gene>
<feature type="region of interest" description="Disordered" evidence="1">
    <location>
        <begin position="48"/>
        <end position="73"/>
    </location>
</feature>
<protein>
    <recommendedName>
        <fullName evidence="3">GAT domain-containing protein</fullName>
    </recommendedName>
</protein>
<feature type="compositionally biased region" description="Pro residues" evidence="1">
    <location>
        <begin position="61"/>
        <end position="73"/>
    </location>
</feature>
<name>A0A7S1SK17_9CHLO</name>
<organism evidence="2">
    <name type="scientific">Tetraselmis chuii</name>
    <dbReference type="NCBI Taxonomy" id="63592"/>
    <lineage>
        <taxon>Eukaryota</taxon>
        <taxon>Viridiplantae</taxon>
        <taxon>Chlorophyta</taxon>
        <taxon>core chlorophytes</taxon>
        <taxon>Chlorodendrophyceae</taxon>
        <taxon>Chlorodendrales</taxon>
        <taxon>Chlorodendraceae</taxon>
        <taxon>Tetraselmis</taxon>
    </lineage>
</organism>
<feature type="region of interest" description="Disordered" evidence="1">
    <location>
        <begin position="115"/>
        <end position="280"/>
    </location>
</feature>
<sequence length="292" mass="29915">MFEPLLAQLATVESPEAEALMAQALEAYDSIGTCQQLHTDVIEARQTMQSTGGDGEGFAPAAPPPPAAPPAAAPLPVAQASAAGQDPFDMLGLGELQMALETSQAPAAQTVDPFAYPTQQQQPPPQQQQEQWAPSASNADDPFASAAAAPSAVDDDPFLALATGGGTVPAHEPQPAPVVGHSNDPHHLSPDALLADLTKSPHKPIGAPSGTAMRAAPAPPTFSANNPFAEPAPAAEPPQQQQQPAIASQNSVDDEWDMFFKDRVTSPPTAAAPASGPPAVQTADAFDALVMQ</sequence>
<evidence type="ECO:0000256" key="1">
    <source>
        <dbReference type="SAM" id="MobiDB-lite"/>
    </source>
</evidence>
<evidence type="ECO:0000313" key="2">
    <source>
        <dbReference type="EMBL" id="CAD9201315.1"/>
    </source>
</evidence>